<dbReference type="AlphaFoldDB" id="Q2II34"/>
<dbReference type="Gene3D" id="3.30.110.40">
    <property type="entry name" value="TusA-like domain"/>
    <property type="match status" value="1"/>
</dbReference>
<feature type="domain" description="UPF0033" evidence="2">
    <location>
        <begin position="11"/>
        <end position="35"/>
    </location>
</feature>
<evidence type="ECO:0000313" key="4">
    <source>
        <dbReference type="Proteomes" id="UP000001935"/>
    </source>
</evidence>
<dbReference type="RefSeq" id="WP_011420595.1">
    <property type="nucleotide sequence ID" value="NC_007760.1"/>
</dbReference>
<dbReference type="CDD" id="cd00291">
    <property type="entry name" value="SirA_YedF_YeeD"/>
    <property type="match status" value="1"/>
</dbReference>
<comment type="similarity">
    <text evidence="1">Belongs to the sulfur carrier protein TusA family.</text>
</comment>
<dbReference type="EMBL" id="CP000251">
    <property type="protein sequence ID" value="ABC81312.1"/>
    <property type="molecule type" value="Genomic_DNA"/>
</dbReference>
<name>Q2II34_ANADE</name>
<organism evidence="3 4">
    <name type="scientific">Anaeromyxobacter dehalogenans (strain 2CP-C)</name>
    <dbReference type="NCBI Taxonomy" id="290397"/>
    <lineage>
        <taxon>Bacteria</taxon>
        <taxon>Pseudomonadati</taxon>
        <taxon>Myxococcota</taxon>
        <taxon>Myxococcia</taxon>
        <taxon>Myxococcales</taxon>
        <taxon>Cystobacterineae</taxon>
        <taxon>Anaeromyxobacteraceae</taxon>
        <taxon>Anaeromyxobacter</taxon>
    </lineage>
</organism>
<dbReference type="eggNOG" id="COG0425">
    <property type="taxonomic scope" value="Bacteria"/>
</dbReference>
<accession>Q2II34</accession>
<dbReference type="OrthoDB" id="9794210at2"/>
<dbReference type="InterPro" id="IPR001455">
    <property type="entry name" value="TusA-like"/>
</dbReference>
<protein>
    <submittedName>
        <fullName evidence="3">SirA-like protein</fullName>
    </submittedName>
</protein>
<evidence type="ECO:0000259" key="2">
    <source>
        <dbReference type="PROSITE" id="PS01148"/>
    </source>
</evidence>
<dbReference type="PANTHER" id="PTHR33279:SF19">
    <property type="entry name" value="SSL1707 PROTEIN"/>
    <property type="match status" value="1"/>
</dbReference>
<sequence length="92" mass="10117">MSGPGRATSRIDIRAFACPMTWVKTRIALERLAEGETLEVWLRAGEPLESVPRTAEEDGHRVLAVEPLPAEGDGAYRLLLEKRRPGDAPVLP</sequence>
<proteinExistence type="inferred from homology"/>
<dbReference type="HOGENOM" id="CLU_165255_2_0_7"/>
<dbReference type="SUPFAM" id="SSF64307">
    <property type="entry name" value="SirA-like"/>
    <property type="match status" value="1"/>
</dbReference>
<dbReference type="STRING" id="290397.Adeh_1539"/>
<dbReference type="InterPro" id="IPR036868">
    <property type="entry name" value="TusA-like_sf"/>
</dbReference>
<reference evidence="3 4" key="1">
    <citation type="submission" date="2006-01" db="EMBL/GenBank/DDBJ databases">
        <title>Complete sequence of Anaeromyxobacter dehalogenans 2CP-C.</title>
        <authorList>
            <consortium name="US DOE Joint Genome Institute"/>
            <person name="Copeland A."/>
            <person name="Lucas S."/>
            <person name="Lapidus A."/>
            <person name="Barry K."/>
            <person name="Detter J.C."/>
            <person name="Glavina T."/>
            <person name="Hammon N."/>
            <person name="Israni S."/>
            <person name="Pitluck S."/>
            <person name="Brettin T."/>
            <person name="Bruce D."/>
            <person name="Han C."/>
            <person name="Tapia R."/>
            <person name="Gilna P."/>
            <person name="Kiss H."/>
            <person name="Schmutz J."/>
            <person name="Larimer F."/>
            <person name="Land M."/>
            <person name="Kyrpides N."/>
            <person name="Anderson I."/>
            <person name="Sanford R.A."/>
            <person name="Ritalahti K.M."/>
            <person name="Thomas H.S."/>
            <person name="Kirby J.R."/>
            <person name="Zhulin I.B."/>
            <person name="Loeffler F.E."/>
            <person name="Richardson P."/>
        </authorList>
    </citation>
    <scope>NUCLEOTIDE SEQUENCE [LARGE SCALE GENOMIC DNA]</scope>
    <source>
        <strain evidence="3 4">2CP-C</strain>
    </source>
</reference>
<dbReference type="PROSITE" id="PS01148">
    <property type="entry name" value="UPF0033"/>
    <property type="match status" value="1"/>
</dbReference>
<dbReference type="Pfam" id="PF01206">
    <property type="entry name" value="TusA"/>
    <property type="match status" value="1"/>
</dbReference>
<dbReference type="Proteomes" id="UP000001935">
    <property type="component" value="Chromosome"/>
</dbReference>
<dbReference type="KEGG" id="ade:Adeh_1539"/>
<dbReference type="PANTHER" id="PTHR33279">
    <property type="entry name" value="SULFUR CARRIER PROTEIN YEDF-RELATED"/>
    <property type="match status" value="1"/>
</dbReference>
<gene>
    <name evidence="3" type="ordered locus">Adeh_1539</name>
</gene>
<evidence type="ECO:0000313" key="3">
    <source>
        <dbReference type="EMBL" id="ABC81312.1"/>
    </source>
</evidence>
<evidence type="ECO:0000256" key="1">
    <source>
        <dbReference type="ARBA" id="ARBA00008984"/>
    </source>
</evidence>